<accession>A0A437SG88</accession>
<dbReference type="Proteomes" id="UP000286687">
    <property type="component" value="Unassembled WGS sequence"/>
</dbReference>
<dbReference type="AlphaFoldDB" id="A0A437SG88"/>
<dbReference type="SUPFAM" id="SSF54060">
    <property type="entry name" value="His-Me finger endonucleases"/>
    <property type="match status" value="1"/>
</dbReference>
<proteinExistence type="predicted"/>
<organism evidence="2 3">
    <name type="scientific">Bacillus thuringiensis</name>
    <dbReference type="NCBI Taxonomy" id="1428"/>
    <lineage>
        <taxon>Bacteria</taxon>
        <taxon>Bacillati</taxon>
        <taxon>Bacillota</taxon>
        <taxon>Bacilli</taxon>
        <taxon>Bacillales</taxon>
        <taxon>Bacillaceae</taxon>
        <taxon>Bacillus</taxon>
        <taxon>Bacillus cereus group</taxon>
    </lineage>
</organism>
<dbReference type="RefSeq" id="WP_127813941.1">
    <property type="nucleotide sequence ID" value="NZ_LDER01000243.1"/>
</dbReference>
<dbReference type="Pfam" id="PF13392">
    <property type="entry name" value="HNH_3"/>
    <property type="match status" value="1"/>
</dbReference>
<reference evidence="2 3" key="1">
    <citation type="submission" date="2018-01" db="EMBL/GenBank/DDBJ databases">
        <title>Complete genome sequence of G25-42.</title>
        <authorList>
            <person name="Zheng Z."/>
            <person name="Sun M."/>
        </authorList>
    </citation>
    <scope>NUCLEOTIDE SEQUENCE [LARGE SCALE GENOMIC DNA]</scope>
    <source>
        <strain evidence="2 3">G25-42</strain>
    </source>
</reference>
<dbReference type="InterPro" id="IPR003615">
    <property type="entry name" value="HNH_nuc"/>
</dbReference>
<evidence type="ECO:0000259" key="1">
    <source>
        <dbReference type="Pfam" id="PF13392"/>
    </source>
</evidence>
<feature type="domain" description="HNH nuclease" evidence="1">
    <location>
        <begin position="78"/>
        <end position="104"/>
    </location>
</feature>
<evidence type="ECO:0000313" key="2">
    <source>
        <dbReference type="EMBL" id="RVU62713.1"/>
    </source>
</evidence>
<gene>
    <name evidence="2" type="ORF">BM74_19090</name>
</gene>
<protein>
    <recommendedName>
        <fullName evidence="1">HNH nuclease domain-containing protein</fullName>
    </recommendedName>
</protein>
<comment type="caution">
    <text evidence="2">The sequence shown here is derived from an EMBL/GenBank/DDBJ whole genome shotgun (WGS) entry which is preliminary data.</text>
</comment>
<dbReference type="EMBL" id="LDER01000243">
    <property type="protein sequence ID" value="RVU62713.1"/>
    <property type="molecule type" value="Genomic_DNA"/>
</dbReference>
<evidence type="ECO:0000313" key="3">
    <source>
        <dbReference type="Proteomes" id="UP000286687"/>
    </source>
</evidence>
<dbReference type="Gene3D" id="3.90.75.20">
    <property type="match status" value="1"/>
</dbReference>
<dbReference type="InterPro" id="IPR044925">
    <property type="entry name" value="His-Me_finger_sf"/>
</dbReference>
<name>A0A437SG88_BACTU</name>
<sequence>MKNHFKHNTDGSTTIYYTHPKTGDLFETIIDTEDFEKVNSVKNTWVFYKNGKKVRVKCRIGNKHHYLYRYIMNAEDSIVVDHIDGNTLNNRKSNLRLVSQKHNLHNQKQRGNLPRNVNYNPLRNKYRVTFMVDGKRKSFGQYDTVEEAEKVAIEARRKFMPGSIK</sequence>